<dbReference type="Gene3D" id="3.40.50.2300">
    <property type="match status" value="1"/>
</dbReference>
<evidence type="ECO:0000256" key="1">
    <source>
        <dbReference type="PROSITE-ProRule" id="PRU00169"/>
    </source>
</evidence>
<evidence type="ECO:0000259" key="2">
    <source>
        <dbReference type="PROSITE" id="PS50110"/>
    </source>
</evidence>
<dbReference type="InterPro" id="IPR011006">
    <property type="entry name" value="CheY-like_superfamily"/>
</dbReference>
<dbReference type="GO" id="GO:0000160">
    <property type="term" value="P:phosphorelay signal transduction system"/>
    <property type="evidence" value="ECO:0007669"/>
    <property type="project" value="InterPro"/>
</dbReference>
<evidence type="ECO:0000313" key="5">
    <source>
        <dbReference type="Proteomes" id="UP000180253"/>
    </source>
</evidence>
<organism evidence="4 5">
    <name type="scientific">Pseudoalteromonas byunsanensis</name>
    <dbReference type="NCBI Taxonomy" id="327939"/>
    <lineage>
        <taxon>Bacteria</taxon>
        <taxon>Pseudomonadati</taxon>
        <taxon>Pseudomonadota</taxon>
        <taxon>Gammaproteobacteria</taxon>
        <taxon>Alteromonadales</taxon>
        <taxon>Pseudoalteromonadaceae</taxon>
        <taxon>Pseudoalteromonas</taxon>
    </lineage>
</organism>
<dbReference type="AlphaFoldDB" id="A0A1S1N443"/>
<dbReference type="InterPro" id="IPR001789">
    <property type="entry name" value="Sig_transdc_resp-reg_receiver"/>
</dbReference>
<feature type="domain" description="HDOD" evidence="3">
    <location>
        <begin position="144"/>
        <end position="335"/>
    </location>
</feature>
<dbReference type="PANTHER" id="PTHR33525">
    <property type="match status" value="1"/>
</dbReference>
<dbReference type="SMART" id="SM00448">
    <property type="entry name" value="REC"/>
    <property type="match status" value="1"/>
</dbReference>
<dbReference type="Gene3D" id="1.10.3210.10">
    <property type="entry name" value="Hypothetical protein af1432"/>
    <property type="match status" value="1"/>
</dbReference>
<dbReference type="PROSITE" id="PS51833">
    <property type="entry name" value="HDOD"/>
    <property type="match status" value="1"/>
</dbReference>
<dbReference type="RefSeq" id="WP_070993556.1">
    <property type="nucleotide sequence ID" value="NZ_CBCSHD010000012.1"/>
</dbReference>
<sequence>MTDLTINILLIDDDELVLKALSRSLSRLYENAVIVSLQHSDEFERCLQEQGEPDIILCEVQLGAVSGLDVLSRAKVLCPCAIRCLLSGDLQEEYRFQVDNTIHFHLVKPFTDTHLKQVITNTLILKSLPLTKLTRVKLGQITGLPCLTASISGLMEALQHGSPDINELVDLLSHDPALVGKLLQIANSAFMGYQTHTADVKEAVVRVGLVALKALVTCYEMSQLFINRLKQAQIEALIDEALEKALMVKSLTRYLKQSSDVQQNAFACCLLSAVGVLTKECVLPQYASNSVSNYALAAYLLALWGFDESLVRAQLVNDLPLEPNISLTLLHAISEQLRQKKVFDLTPELYSRLQVCGQFDAVRAWYQGRENKIE</sequence>
<dbReference type="Pfam" id="PF00072">
    <property type="entry name" value="Response_reg"/>
    <property type="match status" value="1"/>
</dbReference>
<comment type="caution">
    <text evidence="4">The sequence shown here is derived from an EMBL/GenBank/DDBJ whole genome shotgun (WGS) entry which is preliminary data.</text>
</comment>
<gene>
    <name evidence="4" type="ORF">BIW53_18740</name>
</gene>
<dbReference type="Pfam" id="PF08668">
    <property type="entry name" value="HDOD"/>
    <property type="match status" value="1"/>
</dbReference>
<feature type="domain" description="Response regulatory" evidence="2">
    <location>
        <begin position="7"/>
        <end position="123"/>
    </location>
</feature>
<proteinExistence type="predicted"/>
<keyword evidence="5" id="KW-1185">Reference proteome</keyword>
<comment type="caution">
    <text evidence="1">Lacks conserved residue(s) required for the propagation of feature annotation.</text>
</comment>
<dbReference type="Proteomes" id="UP000180253">
    <property type="component" value="Unassembled WGS sequence"/>
</dbReference>
<evidence type="ECO:0000313" key="4">
    <source>
        <dbReference type="EMBL" id="OHU93401.1"/>
    </source>
</evidence>
<reference evidence="4 5" key="1">
    <citation type="submission" date="2016-10" db="EMBL/GenBank/DDBJ databases">
        <title>Pseudoalteromonas amylolytica sp. nov., isolated from the surface seawater.</title>
        <authorList>
            <person name="Wu Y.-H."/>
            <person name="Cheng H."/>
            <person name="Jin X.-B."/>
            <person name="Wang C.-S."/>
            <person name="Xu X.-W."/>
        </authorList>
    </citation>
    <scope>NUCLEOTIDE SEQUENCE [LARGE SCALE GENOMIC DNA]</scope>
    <source>
        <strain evidence="4 5">JCM 12483</strain>
    </source>
</reference>
<evidence type="ECO:0000259" key="3">
    <source>
        <dbReference type="PROSITE" id="PS51833"/>
    </source>
</evidence>
<protein>
    <recommendedName>
        <fullName evidence="6">Response regulator</fullName>
    </recommendedName>
</protein>
<dbReference type="InterPro" id="IPR052340">
    <property type="entry name" value="RNase_Y/CdgJ"/>
</dbReference>
<dbReference type="PANTHER" id="PTHR33525:SF5">
    <property type="entry name" value="TWO COMPONENT SIGNAL TRANSDUCTION SYSTEM RESPONSE REGULATOR"/>
    <property type="match status" value="1"/>
</dbReference>
<dbReference type="STRING" id="327939.BIW53_18740"/>
<dbReference type="SUPFAM" id="SSF109604">
    <property type="entry name" value="HD-domain/PDEase-like"/>
    <property type="match status" value="1"/>
</dbReference>
<dbReference type="EMBL" id="MNAN01000037">
    <property type="protein sequence ID" value="OHU93401.1"/>
    <property type="molecule type" value="Genomic_DNA"/>
</dbReference>
<dbReference type="InterPro" id="IPR013976">
    <property type="entry name" value="HDOD"/>
</dbReference>
<name>A0A1S1N443_9GAMM</name>
<dbReference type="SUPFAM" id="SSF52172">
    <property type="entry name" value="CheY-like"/>
    <property type="match status" value="1"/>
</dbReference>
<accession>A0A1S1N443</accession>
<evidence type="ECO:0008006" key="6">
    <source>
        <dbReference type="Google" id="ProtNLM"/>
    </source>
</evidence>
<dbReference type="OrthoDB" id="5755654at2"/>
<dbReference type="PROSITE" id="PS50110">
    <property type="entry name" value="RESPONSE_REGULATORY"/>
    <property type="match status" value="1"/>
</dbReference>